<feature type="transmembrane region" description="Helical" evidence="9">
    <location>
        <begin position="1266"/>
        <end position="1286"/>
    </location>
</feature>
<organism evidence="12 13">
    <name type="scientific">Aphis craccivora</name>
    <name type="common">Cowpea aphid</name>
    <dbReference type="NCBI Taxonomy" id="307492"/>
    <lineage>
        <taxon>Eukaryota</taxon>
        <taxon>Metazoa</taxon>
        <taxon>Ecdysozoa</taxon>
        <taxon>Arthropoda</taxon>
        <taxon>Hexapoda</taxon>
        <taxon>Insecta</taxon>
        <taxon>Pterygota</taxon>
        <taxon>Neoptera</taxon>
        <taxon>Paraneoptera</taxon>
        <taxon>Hemiptera</taxon>
        <taxon>Sternorrhyncha</taxon>
        <taxon>Aphidomorpha</taxon>
        <taxon>Aphidoidea</taxon>
        <taxon>Aphididae</taxon>
        <taxon>Aphidini</taxon>
        <taxon>Aphis</taxon>
        <taxon>Aphis</taxon>
    </lineage>
</organism>
<keyword evidence="5" id="KW-0067">ATP-binding</keyword>
<dbReference type="GO" id="GO:0005524">
    <property type="term" value="F:ATP binding"/>
    <property type="evidence" value="ECO:0007669"/>
    <property type="project" value="UniProtKB-KW"/>
</dbReference>
<comment type="subcellular location">
    <subcellularLocation>
        <location evidence="1">Membrane</location>
        <topology evidence="1">Multi-pass membrane protein</topology>
    </subcellularLocation>
</comment>
<reference evidence="12 13" key="1">
    <citation type="submission" date="2019-08" db="EMBL/GenBank/DDBJ databases">
        <title>Whole genome of Aphis craccivora.</title>
        <authorList>
            <person name="Voronova N.V."/>
            <person name="Shulinski R.S."/>
            <person name="Bandarenka Y.V."/>
            <person name="Zhorov D.G."/>
            <person name="Warner D."/>
        </authorList>
    </citation>
    <scope>NUCLEOTIDE SEQUENCE [LARGE SCALE GENOMIC DNA]</scope>
    <source>
        <strain evidence="12">180601</strain>
        <tissue evidence="12">Whole Body</tissue>
    </source>
</reference>
<dbReference type="Proteomes" id="UP000478052">
    <property type="component" value="Unassembled WGS sequence"/>
</dbReference>
<dbReference type="OrthoDB" id="6500128at2759"/>
<dbReference type="InterPro" id="IPR011527">
    <property type="entry name" value="ABC1_TM_dom"/>
</dbReference>
<feature type="domain" description="ABC transporter" evidence="10">
    <location>
        <begin position="1484"/>
        <end position="1707"/>
    </location>
</feature>
<dbReference type="InterPro" id="IPR036640">
    <property type="entry name" value="ABC1_TM_sf"/>
</dbReference>
<feature type="transmembrane region" description="Helical" evidence="9">
    <location>
        <begin position="134"/>
        <end position="151"/>
    </location>
</feature>
<dbReference type="InterPro" id="IPR017871">
    <property type="entry name" value="ABC_transporter-like_CS"/>
</dbReference>
<dbReference type="InterPro" id="IPR003439">
    <property type="entry name" value="ABC_transporter-like_ATP-bd"/>
</dbReference>
<keyword evidence="7 9" id="KW-0472">Membrane</keyword>
<keyword evidence="6 9" id="KW-1133">Transmembrane helix</keyword>
<dbReference type="Gene3D" id="3.40.50.300">
    <property type="entry name" value="P-loop containing nucleotide triphosphate hydrolases"/>
    <property type="match status" value="4"/>
</dbReference>
<accession>A0A6G0YKY1</accession>
<feature type="compositionally biased region" description="Polar residues" evidence="8">
    <location>
        <begin position="416"/>
        <end position="431"/>
    </location>
</feature>
<dbReference type="PANTHER" id="PTHR24223">
    <property type="entry name" value="ATP-BINDING CASSETTE SUB-FAMILY C"/>
    <property type="match status" value="1"/>
</dbReference>
<feature type="transmembrane region" description="Helical" evidence="9">
    <location>
        <begin position="1807"/>
        <end position="1831"/>
    </location>
</feature>
<gene>
    <name evidence="12" type="ORF">FWK35_00011078</name>
</gene>
<feature type="transmembrane region" description="Helical" evidence="9">
    <location>
        <begin position="1013"/>
        <end position="1033"/>
    </location>
</feature>
<dbReference type="Pfam" id="PF00005">
    <property type="entry name" value="ABC_tran"/>
    <property type="match status" value="3"/>
</dbReference>
<feature type="transmembrane region" description="Helical" evidence="9">
    <location>
        <begin position="359"/>
        <end position="382"/>
    </location>
</feature>
<feature type="transmembrane region" description="Helical" evidence="9">
    <location>
        <begin position="802"/>
        <end position="828"/>
    </location>
</feature>
<dbReference type="PROSITE" id="PS50893">
    <property type="entry name" value="ABC_TRANSPORTER_2"/>
    <property type="match status" value="3"/>
</dbReference>
<evidence type="ECO:0000256" key="9">
    <source>
        <dbReference type="SAM" id="Phobius"/>
    </source>
</evidence>
<feature type="transmembrane region" description="Helical" evidence="9">
    <location>
        <begin position="329"/>
        <end position="347"/>
    </location>
</feature>
<feature type="transmembrane region" description="Helical" evidence="9">
    <location>
        <begin position="235"/>
        <end position="257"/>
    </location>
</feature>
<feature type="transmembrane region" description="Helical" evidence="9">
    <location>
        <begin position="93"/>
        <end position="114"/>
    </location>
</feature>
<evidence type="ECO:0000313" key="13">
    <source>
        <dbReference type="Proteomes" id="UP000478052"/>
    </source>
</evidence>
<feature type="transmembrane region" description="Helical" evidence="9">
    <location>
        <begin position="987"/>
        <end position="1007"/>
    </location>
</feature>
<dbReference type="PANTHER" id="PTHR24223:SF448">
    <property type="entry name" value="FI20146P1-RELATED"/>
    <property type="match status" value="1"/>
</dbReference>
<dbReference type="FunFam" id="3.40.50.300:FF:000482">
    <property type="entry name" value="Multidrug resistance-associated protein member 4"/>
    <property type="match status" value="2"/>
</dbReference>
<name>A0A6G0YKY1_APHCR</name>
<dbReference type="EMBL" id="VUJU01003442">
    <property type="protein sequence ID" value="KAF0757880.1"/>
    <property type="molecule type" value="Genomic_DNA"/>
</dbReference>
<evidence type="ECO:0000313" key="12">
    <source>
        <dbReference type="EMBL" id="KAF0757880.1"/>
    </source>
</evidence>
<dbReference type="FunFam" id="1.20.1560.10:FF:000014">
    <property type="entry name" value="Multidrug resistance-associated protein member 4"/>
    <property type="match status" value="1"/>
</dbReference>
<keyword evidence="4" id="KW-0547">Nucleotide-binding</keyword>
<keyword evidence="13" id="KW-1185">Reference proteome</keyword>
<evidence type="ECO:0000256" key="4">
    <source>
        <dbReference type="ARBA" id="ARBA00022741"/>
    </source>
</evidence>
<proteinExistence type="predicted"/>
<dbReference type="InterPro" id="IPR050173">
    <property type="entry name" value="ABC_transporter_C-like"/>
</dbReference>
<keyword evidence="2" id="KW-0813">Transport</keyword>
<sequence length="2094" mass="235647">MDANNKEERPINPRSKANIFEIITFSWILKLVRKGLKKELDVIDLYTILDEDSSALLGSKLKTSWSKELGDSIKQNKKPSFLKALFQMFGSKLIIHGIYLAITDMVFSIIQTIFVGKIISHFESKNTKNQLHLVVYYAVGLIITCSLKAFSSNSYNMMSSHLAMKMRVATCDLVYNKALRLKPNSLETTTGRIINLMSNDVIRFDLTIVYLGYVFIGPIETIVVTYFLWKEVGVASILGVATFIIFIPLQVWLGSIVSNYRLKTANRTDARVSLMNEIITGIQVIKMYTWEHFFTKLIEFSRKKEINQITKTAYIKSTLLSFSVFNTRLALFLSILLYVILGNYITASKVFIITSYYNILRVSMAVTFPVGMGLIAELLVSIKRIEDFLLREEKDVQSTLQMKTINGYEKSRCNDDSTVPNNISSQDDTEQPSDFSIVISNVTAKWTDTQTDNTIENINLTVKSGNLIAIIGPVGAGKSSLIHAILRELSLSEGSILVHGVVSYASQQPWLFAGSVQRNILFGLPMDRKRYNKVLEVCALKTDIEQFPYGDRTIVGERGISLSGGQRARINLARAIYKEADIYLLDDPLSAVDTHVGKHLFSKCIKEYLKEKTCILITHQLQYLTNIEQIVLMENGKKTAEDSYKNLQESELNFTKMFGTPIETTMTSDNESITKSTRPNFRSQNSIYTRQLSVLSVTSTVEENNYNDVQVEVVEVVEPKEVAETSAYGNSGFSIYSSYFSAGGHNCKILLFLLICIFTQVLSSSEEHVFLSNLQHKNNNSPLPSNPSNTLIPWTVSRKTCIIVFTVITLSIIISTLVRSALFVSVCTTSSTNLHHRMLKSIIRATMNFFNKNASGRILNRFSKDIGSIDEMLPFVLMDVIQIGLFVIGILIIVGITNPYLILPTLIIVFIFFKIRNVYKTISQSIKRLEGVTRSPVFTHLNASLQGITTIRAFEAEQILSTEFSIHQDLHSSAWYLFISSNRAFGFWLDLTCLIYISIVTFCLLFISNDTYSGNIGLAITQSIGLIGMPYVLSNLNINIEPMEKIGIVGRTGAGKSSLIGALFRLALNEGNITIDNFEIHELGLHELRSKLTFIPQEPVLFSGTIRNNLDLYDEYSDHEIWSVLNEVELKDVVDDLPNGLNSKMSDGGSNFSVGQRQLICLARAILKNNKILVLDEVTANVDHRTDALIQNTIKNKFRMCTVLTIAHRLNTVMDSDKILVMDGGTAVEFDHPFRLLKNPNGYFYKMVKQSDYNTARLLYKTVAEVWYLHYSNLHTTFFVWIFGIVKKGLKQDLNFIDLYKNLNEDSSELWNNELINSEKKNQKPNFLNTISLALRLKVNSMNQTSTGQILNLISNDVNRFDSSIFFLPFLWIGPIETAVVTYFLWQEVIWLGSKKSKIQIKSTKRTDERIHLMNEIISALQVIKMKEINAIKKTSHINKILSTQPNNFMKATDTKNKIIDEEKASNIAIDDKSATEQLKHFGVALFNVSAKWTDSQPNNTLDNINLITKPNRLVAIVGPVGAGKSSLLQAILQELPLIKGSISVRGVVSYASQEPWIFAGSVKQNILFGSPMDKKRYDKVIEVCALNLDLEQFSFGDRTIVGEKGISLSGGQKSRINLARAIYKQADIYLLDDPLSAVDTEVGKHLFEKCINDYLKEKTCILITHQIQYLINVDHIVIIENAKKLAEGSYKQLRESGSYFTKDFKYSSETTDIVVKYSTDECSQKQNLNPASSSIKEIKTINKKHTSEPVNIEETHSTENVALGVFFKINLEENVFRTVNSSKSNNTSATVLPDELLTSLSASRKLCIIIFAGLTLLIIIAAFVQSTLFVSVCTEASMNLHNRMFNSITRATMDFLSKTPSGRILNRFSKDIGSIDETIPLVLFKYGLLTIGTVIVMAIVNSYLILPSIALRLEGVARSPVYTHVNSSLQGLATIRAFNVEEILIQEFTIHQDLHSSAWYLFLALNRAFATNGRYIGLIVTQVIVLSSMFQWVLRFTVDLENEMTSVERVLEYTDISQESAFETTPDKLPTIDWPSRGQIIFKKFYLRYACDSPFVLNNLNINIEAAEKIGIVGRTGAGKSSLISALFRLAFN</sequence>
<dbReference type="GO" id="GO:0016887">
    <property type="term" value="F:ATP hydrolysis activity"/>
    <property type="evidence" value="ECO:0007669"/>
    <property type="project" value="InterPro"/>
</dbReference>
<dbReference type="Gene3D" id="1.20.1560.10">
    <property type="entry name" value="ABC transporter type 1, transmembrane domain"/>
    <property type="match status" value="4"/>
</dbReference>
<evidence type="ECO:0000256" key="3">
    <source>
        <dbReference type="ARBA" id="ARBA00022692"/>
    </source>
</evidence>
<feature type="domain" description="ABC transmembrane type-1" evidence="11">
    <location>
        <begin position="100"/>
        <end position="376"/>
    </location>
</feature>
<evidence type="ECO:0000256" key="1">
    <source>
        <dbReference type="ARBA" id="ARBA00004141"/>
    </source>
</evidence>
<dbReference type="InterPro" id="IPR027417">
    <property type="entry name" value="P-loop_NTPase"/>
</dbReference>
<feature type="non-terminal residue" evidence="12">
    <location>
        <position position="2094"/>
    </location>
</feature>
<feature type="region of interest" description="Disordered" evidence="8">
    <location>
        <begin position="411"/>
        <end position="431"/>
    </location>
</feature>
<dbReference type="SUPFAM" id="SSF90123">
    <property type="entry name" value="ABC transporter transmembrane region"/>
    <property type="match status" value="4"/>
</dbReference>
<protein>
    <submittedName>
        <fullName evidence="12">Multidrug resistance-associated protein 4-like isoform X1</fullName>
    </submittedName>
</protein>
<keyword evidence="3 9" id="KW-0812">Transmembrane</keyword>
<evidence type="ECO:0000259" key="11">
    <source>
        <dbReference type="PROSITE" id="PS50929"/>
    </source>
</evidence>
<dbReference type="CDD" id="cd03244">
    <property type="entry name" value="ABCC_MRP_domain2"/>
    <property type="match status" value="1"/>
</dbReference>
<dbReference type="GO" id="GO:0140359">
    <property type="term" value="F:ABC-type transporter activity"/>
    <property type="evidence" value="ECO:0007669"/>
    <property type="project" value="InterPro"/>
</dbReference>
<feature type="transmembrane region" description="Helical" evidence="9">
    <location>
        <begin position="1887"/>
        <end position="1907"/>
    </location>
</feature>
<dbReference type="PROSITE" id="PS50929">
    <property type="entry name" value="ABC_TM1F"/>
    <property type="match status" value="3"/>
</dbReference>
<evidence type="ECO:0000256" key="2">
    <source>
        <dbReference type="ARBA" id="ARBA00022448"/>
    </source>
</evidence>
<comment type="caution">
    <text evidence="12">The sequence shown here is derived from an EMBL/GenBank/DDBJ whole genome shotgun (WGS) entry which is preliminary data.</text>
</comment>
<evidence type="ECO:0000256" key="5">
    <source>
        <dbReference type="ARBA" id="ARBA00022840"/>
    </source>
</evidence>
<feature type="transmembrane region" description="Helical" evidence="9">
    <location>
        <begin position="207"/>
        <end position="229"/>
    </location>
</feature>
<dbReference type="SUPFAM" id="SSF52540">
    <property type="entry name" value="P-loop containing nucleoside triphosphate hydrolases"/>
    <property type="match status" value="4"/>
</dbReference>
<feature type="domain" description="ABC transporter" evidence="10">
    <location>
        <begin position="437"/>
        <end position="660"/>
    </location>
</feature>
<feature type="transmembrane region" description="Helical" evidence="9">
    <location>
        <begin position="1976"/>
        <end position="1995"/>
    </location>
</feature>
<feature type="transmembrane region" description="Helical" evidence="9">
    <location>
        <begin position="1365"/>
        <end position="1386"/>
    </location>
</feature>
<dbReference type="FunFam" id="1.20.1560.10:FF:000026">
    <property type="entry name" value="Multidrug resistance-associated protein lethal(2)03659"/>
    <property type="match status" value="1"/>
</dbReference>
<dbReference type="FunFam" id="3.40.50.300:FF:000163">
    <property type="entry name" value="Multidrug resistance-associated protein member 4"/>
    <property type="match status" value="1"/>
</dbReference>
<evidence type="ECO:0000256" key="6">
    <source>
        <dbReference type="ARBA" id="ARBA00022989"/>
    </source>
</evidence>
<evidence type="ECO:0000256" key="7">
    <source>
        <dbReference type="ARBA" id="ARBA00023136"/>
    </source>
</evidence>
<feature type="domain" description="ABC transmembrane type-1" evidence="11">
    <location>
        <begin position="802"/>
        <end position="1029"/>
    </location>
</feature>
<feature type="domain" description="ABC transmembrane type-1" evidence="11">
    <location>
        <begin position="1795"/>
        <end position="1970"/>
    </location>
</feature>
<dbReference type="SMART" id="SM00382">
    <property type="entry name" value="AAA"/>
    <property type="match status" value="3"/>
</dbReference>
<feature type="domain" description="ABC transporter" evidence="10">
    <location>
        <begin position="1011"/>
        <end position="1249"/>
    </location>
</feature>
<dbReference type="CDD" id="cd03250">
    <property type="entry name" value="ABCC_MRP_domain1"/>
    <property type="match status" value="2"/>
</dbReference>
<dbReference type="Pfam" id="PF00664">
    <property type="entry name" value="ABC_membrane"/>
    <property type="match status" value="3"/>
</dbReference>
<evidence type="ECO:0000259" key="10">
    <source>
        <dbReference type="PROSITE" id="PS50893"/>
    </source>
</evidence>
<dbReference type="GO" id="GO:0016020">
    <property type="term" value="C:membrane"/>
    <property type="evidence" value="ECO:0007669"/>
    <property type="project" value="UniProtKB-SubCell"/>
</dbReference>
<dbReference type="InterPro" id="IPR003593">
    <property type="entry name" value="AAA+_ATPase"/>
</dbReference>
<feature type="transmembrane region" description="Helical" evidence="9">
    <location>
        <begin position="900"/>
        <end position="919"/>
    </location>
</feature>
<dbReference type="PROSITE" id="PS00211">
    <property type="entry name" value="ABC_TRANSPORTER_1"/>
    <property type="match status" value="3"/>
</dbReference>
<evidence type="ECO:0000256" key="8">
    <source>
        <dbReference type="SAM" id="MobiDB-lite"/>
    </source>
</evidence>